<keyword evidence="1" id="KW-1133">Transmembrane helix</keyword>
<evidence type="ECO:0000313" key="3">
    <source>
        <dbReference type="Proteomes" id="UP001396334"/>
    </source>
</evidence>
<gene>
    <name evidence="2" type="ORF">V6N11_066958</name>
</gene>
<evidence type="ECO:0000313" key="2">
    <source>
        <dbReference type="EMBL" id="KAK9027114.1"/>
    </source>
</evidence>
<protein>
    <submittedName>
        <fullName evidence="2">Uncharacterized protein</fullName>
    </submittedName>
</protein>
<comment type="caution">
    <text evidence="2">The sequence shown here is derived from an EMBL/GenBank/DDBJ whole genome shotgun (WGS) entry which is preliminary data.</text>
</comment>
<proteinExistence type="predicted"/>
<sequence length="216" mass="25187">MEEKKAKTVKEKKKEGLMLRMGRRAVENLRSGRRPVKKFRATEWQQLMLPLPRKFMIPFFFGLHVFVPYSCLLLLQVAAIGESMDINTLLHLVCGRWPLPQSNLVQKYLNGWWNGVWCINKGSPWMENLCISSSYGYLPPALVYFRSLYLTLFHRTSHPTNHSSYDEIRVGITVELTTYVTRTQIFVDVMLMQVSHVKIRLLSKQPCKCPMHLGRN</sequence>
<organism evidence="2 3">
    <name type="scientific">Hibiscus sabdariffa</name>
    <name type="common">roselle</name>
    <dbReference type="NCBI Taxonomy" id="183260"/>
    <lineage>
        <taxon>Eukaryota</taxon>
        <taxon>Viridiplantae</taxon>
        <taxon>Streptophyta</taxon>
        <taxon>Embryophyta</taxon>
        <taxon>Tracheophyta</taxon>
        <taxon>Spermatophyta</taxon>
        <taxon>Magnoliopsida</taxon>
        <taxon>eudicotyledons</taxon>
        <taxon>Gunneridae</taxon>
        <taxon>Pentapetalae</taxon>
        <taxon>rosids</taxon>
        <taxon>malvids</taxon>
        <taxon>Malvales</taxon>
        <taxon>Malvaceae</taxon>
        <taxon>Malvoideae</taxon>
        <taxon>Hibiscus</taxon>
    </lineage>
</organism>
<evidence type="ECO:0000256" key="1">
    <source>
        <dbReference type="SAM" id="Phobius"/>
    </source>
</evidence>
<name>A0ABR2SQ52_9ROSI</name>
<feature type="transmembrane region" description="Helical" evidence="1">
    <location>
        <begin position="55"/>
        <end position="79"/>
    </location>
</feature>
<keyword evidence="1" id="KW-0472">Membrane</keyword>
<dbReference type="Proteomes" id="UP001396334">
    <property type="component" value="Unassembled WGS sequence"/>
</dbReference>
<dbReference type="EMBL" id="JBBPBN010000012">
    <property type="protein sequence ID" value="KAK9027114.1"/>
    <property type="molecule type" value="Genomic_DNA"/>
</dbReference>
<reference evidence="2 3" key="1">
    <citation type="journal article" date="2024" name="G3 (Bethesda)">
        <title>Genome assembly of Hibiscus sabdariffa L. provides insights into metabolisms of medicinal natural products.</title>
        <authorList>
            <person name="Kim T."/>
        </authorList>
    </citation>
    <scope>NUCLEOTIDE SEQUENCE [LARGE SCALE GENOMIC DNA]</scope>
    <source>
        <strain evidence="2">TK-2024</strain>
        <tissue evidence="2">Old leaves</tissue>
    </source>
</reference>
<keyword evidence="3" id="KW-1185">Reference proteome</keyword>
<accession>A0ABR2SQ52</accession>
<keyword evidence="1" id="KW-0812">Transmembrane</keyword>